<feature type="compositionally biased region" description="Pro residues" evidence="1">
    <location>
        <begin position="205"/>
        <end position="216"/>
    </location>
</feature>
<protein>
    <recommendedName>
        <fullName evidence="5">MARVEL domain-containing protein</fullName>
    </recommendedName>
</protein>
<dbReference type="PANTHER" id="PTHR37451:SF1">
    <property type="entry name" value="MARVEL DOMAIN-CONTAINING PROTEIN"/>
    <property type="match status" value="1"/>
</dbReference>
<feature type="region of interest" description="Disordered" evidence="1">
    <location>
        <begin position="196"/>
        <end position="262"/>
    </location>
</feature>
<dbReference type="Proteomes" id="UP000267821">
    <property type="component" value="Unassembled WGS sequence"/>
</dbReference>
<evidence type="ECO:0000313" key="4">
    <source>
        <dbReference type="Proteomes" id="UP000267821"/>
    </source>
</evidence>
<reference evidence="3 4" key="1">
    <citation type="journal article" date="2018" name="Nat. Ecol. Evol.">
        <title>Pezizomycetes genomes reveal the molecular basis of ectomycorrhizal truffle lifestyle.</title>
        <authorList>
            <person name="Murat C."/>
            <person name="Payen T."/>
            <person name="Noel B."/>
            <person name="Kuo A."/>
            <person name="Morin E."/>
            <person name="Chen J."/>
            <person name="Kohler A."/>
            <person name="Krizsan K."/>
            <person name="Balestrini R."/>
            <person name="Da Silva C."/>
            <person name="Montanini B."/>
            <person name="Hainaut M."/>
            <person name="Levati E."/>
            <person name="Barry K.W."/>
            <person name="Belfiori B."/>
            <person name="Cichocki N."/>
            <person name="Clum A."/>
            <person name="Dockter R.B."/>
            <person name="Fauchery L."/>
            <person name="Guy J."/>
            <person name="Iotti M."/>
            <person name="Le Tacon F."/>
            <person name="Lindquist E.A."/>
            <person name="Lipzen A."/>
            <person name="Malagnac F."/>
            <person name="Mello A."/>
            <person name="Molinier V."/>
            <person name="Miyauchi S."/>
            <person name="Poulain J."/>
            <person name="Riccioni C."/>
            <person name="Rubini A."/>
            <person name="Sitrit Y."/>
            <person name="Splivallo R."/>
            <person name="Traeger S."/>
            <person name="Wang M."/>
            <person name="Zifcakova L."/>
            <person name="Wipf D."/>
            <person name="Zambonelli A."/>
            <person name="Paolocci F."/>
            <person name="Nowrousian M."/>
            <person name="Ottonello S."/>
            <person name="Baldrian P."/>
            <person name="Spatafora J.W."/>
            <person name="Henrissat B."/>
            <person name="Nagy L.G."/>
            <person name="Aury J.M."/>
            <person name="Wincker P."/>
            <person name="Grigoriev I.V."/>
            <person name="Bonfante P."/>
            <person name="Martin F.M."/>
        </authorList>
    </citation>
    <scope>NUCLEOTIDE SEQUENCE [LARGE SCALE GENOMIC DNA]</scope>
    <source>
        <strain evidence="3 4">ATCC MYA-4762</strain>
    </source>
</reference>
<feature type="transmembrane region" description="Helical" evidence="2">
    <location>
        <begin position="154"/>
        <end position="177"/>
    </location>
</feature>
<evidence type="ECO:0008006" key="5">
    <source>
        <dbReference type="Google" id="ProtNLM"/>
    </source>
</evidence>
<keyword evidence="4" id="KW-1185">Reference proteome</keyword>
<organism evidence="3 4">
    <name type="scientific">Terfezia boudieri ATCC MYA-4762</name>
    <dbReference type="NCBI Taxonomy" id="1051890"/>
    <lineage>
        <taxon>Eukaryota</taxon>
        <taxon>Fungi</taxon>
        <taxon>Dikarya</taxon>
        <taxon>Ascomycota</taxon>
        <taxon>Pezizomycotina</taxon>
        <taxon>Pezizomycetes</taxon>
        <taxon>Pezizales</taxon>
        <taxon>Pezizaceae</taxon>
        <taxon>Terfezia</taxon>
    </lineage>
</organism>
<feature type="transmembrane region" description="Helical" evidence="2">
    <location>
        <begin position="53"/>
        <end position="77"/>
    </location>
</feature>
<sequence length="262" mass="29512">MARTQTTTTTINDATGITHIIFRIIQILTLIPAWAVLAAVIEHYNRNNAKTPGAILFLFVVAILASVWAFCVLVTFLRAHNTALWMTFFDVVAMALLIAAVVVVMTNFVNVACIDEVTTPEYQSSRYYTAADEDWWNRQFPSTYRDHCGKVKAAWGLAIANIIFFFITAFLTAIIYIQNQPLAVVREEVVIEQPSHRPVYSQPSTAPPPPPPPPVFQDPYYGPPRRHSRGNQSHRSHSHRSRHGGSYYEGSRRSSQGPDYYA</sequence>
<evidence type="ECO:0000313" key="3">
    <source>
        <dbReference type="EMBL" id="RPB18816.1"/>
    </source>
</evidence>
<dbReference type="OrthoDB" id="4918558at2759"/>
<feature type="transmembrane region" description="Helical" evidence="2">
    <location>
        <begin position="20"/>
        <end position="41"/>
    </location>
</feature>
<keyword evidence="2" id="KW-1133">Transmembrane helix</keyword>
<evidence type="ECO:0000256" key="2">
    <source>
        <dbReference type="SAM" id="Phobius"/>
    </source>
</evidence>
<dbReference type="PANTHER" id="PTHR37451">
    <property type="entry name" value="MARVEL DOMAIN"/>
    <property type="match status" value="1"/>
</dbReference>
<feature type="transmembrane region" description="Helical" evidence="2">
    <location>
        <begin position="83"/>
        <end position="104"/>
    </location>
</feature>
<keyword evidence="2" id="KW-0812">Transmembrane</keyword>
<dbReference type="InParanoid" id="A0A3N4L890"/>
<dbReference type="AlphaFoldDB" id="A0A3N4L890"/>
<dbReference type="EMBL" id="ML121609">
    <property type="protein sequence ID" value="RPB18816.1"/>
    <property type="molecule type" value="Genomic_DNA"/>
</dbReference>
<proteinExistence type="predicted"/>
<keyword evidence="2" id="KW-0472">Membrane</keyword>
<feature type="compositionally biased region" description="Basic residues" evidence="1">
    <location>
        <begin position="224"/>
        <end position="243"/>
    </location>
</feature>
<name>A0A3N4L890_9PEZI</name>
<evidence type="ECO:0000256" key="1">
    <source>
        <dbReference type="SAM" id="MobiDB-lite"/>
    </source>
</evidence>
<feature type="compositionally biased region" description="Low complexity" evidence="1">
    <location>
        <begin position="244"/>
        <end position="262"/>
    </location>
</feature>
<dbReference type="STRING" id="1051890.A0A3N4L890"/>
<gene>
    <name evidence="3" type="ORF">L211DRAFT_843263</name>
</gene>
<accession>A0A3N4L890</accession>